<evidence type="ECO:0000259" key="3">
    <source>
        <dbReference type="Pfam" id="PF01326"/>
    </source>
</evidence>
<dbReference type="PANTHER" id="PTHR43615:SF1">
    <property type="entry name" value="PPDK_N DOMAIN-CONTAINING PROTEIN"/>
    <property type="match status" value="1"/>
</dbReference>
<sequence>MTRLSGLKRFARTQLERIDVQLPLATWERVADPVKLNAIFSEREWKLESPVANLTEPRQDWIHWFACDPLDDTMVEIFFERFQTGVAKVWIHLRIQGRSLRLFPKFYKDNSEGHAYSAGGIRLECNAPFRRWRVTFNLMMEDPAAEETVHVRLGAQVAMTGHTMELPKQVRPSFLARSFLKKGTPDEAKNEISKCCTECQTICQPNSLFSEIIIDGERHEGMLFGSRLKFFGSSNMLRNAEVHVGYAVNGTTFTAIKADEKAYGYYCEPANYLQPIRKTRWTSQTPPTLIIELDGQKHELRMSAQIPPYELGSLKLASKTFELRSTVLDLRSSLSLNEENLNVWKLLQFSSHRTSHLLLTTSDVDCKNPKLTGGKGSSLAVLNDVSKHLKTFTVPSGIVLTVNAYEMFSETPEVSKAIGTFLESSKTSDLAALKSASDTCVATISKVDLPAPIHALLIEKLQDVFGYDCFSRKFAVRSSAVGEDSEEMSAAGQMTTYLGVKGETKISSAVVKCWASQFALTAVNYKRQYGQVLNGSMAVVVQEMVSAEIAGVMFTCDPTTSDPSKIFITANYGLGESVVSATADPDTYSLRRKGTEVALLEKSCGAKDRMVVELEFGNGTEDKTIAADKAKSFCLTDELAVRLASIGASLTDITDTPRDIEWAIVKGGIYLLQSRPVTSFLRESDFEIRHDCNSGFYTNREILSRANLDEVMPGVFSPLGISIVSHLLFAAVNKKNAEWGGTDPSQFADLQNSICAKRSFMNFSQKGLAEDKTVIRTCGITMFGYDIREHEAIKNGIVHGGSVSGLAFLKNLVGALWNMENTVREVRKRAGELTVDVPEDGDALSQFLSIICQVPKMDFFLHGLMRASVPSGIYNMIILDLVKKSQGLSDFCPELMILLSKLLRSDLEVESAHIPTELTALSNLLREDPMAERFVSMAPEEALAWLEADSGSAADQFRAIRSKHAHRCYKEFDIESKTWDIDPIPLVQTLQATVRSPEQNDPKKDEETLSVHQLAKRPSFMQRKILNFLIPRAKYAVYAREATKSALIKSIHGIRLAMRRLGLQLQAEGRLPDPELIFFLTSDELYRLITTRDPSLLPRARRRQKMHPSLNRERFPVLCCGMPKPIDSSTISADPDAEGLQGTPVSQGVVEGPARVILDFVSQAHEIKKGEILITRATDTGWTPYFPLLSGVVTEVGGLLSHGAVVAREYGLPAIVGLIGVTDIIKSGDIVLLDGNKGTLHRSIYPEKADDMGISSQGREHATMKEDRNLTAREGGWLRMIMKSGLLYVSSSSTTRIPEELIEYRCIPESRGFLKYFLYSIIERRPSTKSVDMTTLHEITC</sequence>
<dbReference type="InterPro" id="IPR008279">
    <property type="entry name" value="PEP-util_enz_mobile_dom"/>
</dbReference>
<dbReference type="Gene3D" id="3.50.30.10">
    <property type="entry name" value="Phosphohistidine domain"/>
    <property type="match status" value="1"/>
</dbReference>
<evidence type="ECO:0000313" key="5">
    <source>
        <dbReference type="RefSeq" id="XP_028967609.1"/>
    </source>
</evidence>
<protein>
    <submittedName>
        <fullName evidence="5">Uncharacterized protein LOC100901982</fullName>
    </submittedName>
</protein>
<reference evidence="5" key="1">
    <citation type="submission" date="2025-08" db="UniProtKB">
        <authorList>
            <consortium name="RefSeq"/>
        </authorList>
    </citation>
    <scope>IDENTIFICATION</scope>
</reference>
<dbReference type="Gene3D" id="3.30.470.20">
    <property type="entry name" value="ATP-grasp fold, B domain"/>
    <property type="match status" value="1"/>
</dbReference>
<feature type="domain" description="PEP-utilising enzyme mobile" evidence="2">
    <location>
        <begin position="1167"/>
        <end position="1238"/>
    </location>
</feature>
<evidence type="ECO:0000313" key="4">
    <source>
        <dbReference type="Proteomes" id="UP000694867"/>
    </source>
</evidence>
<dbReference type="Gene3D" id="3.30.1490.20">
    <property type="entry name" value="ATP-grasp fold, A domain"/>
    <property type="match status" value="1"/>
</dbReference>
<dbReference type="PANTHER" id="PTHR43615">
    <property type="entry name" value="PHOSPHOENOLPYRUVATE SYNTHASE-RELATED"/>
    <property type="match status" value="1"/>
</dbReference>
<dbReference type="RefSeq" id="XP_028967609.1">
    <property type="nucleotide sequence ID" value="XM_029111776.1"/>
</dbReference>
<keyword evidence="4" id="KW-1185">Reference proteome</keyword>
<dbReference type="Pfam" id="PF01326">
    <property type="entry name" value="PPDK_N"/>
    <property type="match status" value="1"/>
</dbReference>
<accession>A0AAJ7SFC9</accession>
<dbReference type="InterPro" id="IPR051549">
    <property type="entry name" value="PEP_Utilizing_Enz"/>
</dbReference>
<dbReference type="Pfam" id="PF00391">
    <property type="entry name" value="PEP-utilizers"/>
    <property type="match status" value="1"/>
</dbReference>
<evidence type="ECO:0000256" key="1">
    <source>
        <dbReference type="ARBA" id="ARBA00007837"/>
    </source>
</evidence>
<feature type="domain" description="Pyruvate phosphate dikinase AMP/ATP-binding" evidence="3">
    <location>
        <begin position="371"/>
        <end position="682"/>
    </location>
</feature>
<dbReference type="InterPro" id="IPR036637">
    <property type="entry name" value="Phosphohistidine_dom_sf"/>
</dbReference>
<proteinExistence type="inferred from homology"/>
<organism evidence="4 5">
    <name type="scientific">Galendromus occidentalis</name>
    <name type="common">western predatory mite</name>
    <dbReference type="NCBI Taxonomy" id="34638"/>
    <lineage>
        <taxon>Eukaryota</taxon>
        <taxon>Metazoa</taxon>
        <taxon>Ecdysozoa</taxon>
        <taxon>Arthropoda</taxon>
        <taxon>Chelicerata</taxon>
        <taxon>Arachnida</taxon>
        <taxon>Acari</taxon>
        <taxon>Parasitiformes</taxon>
        <taxon>Mesostigmata</taxon>
        <taxon>Gamasina</taxon>
        <taxon>Phytoseioidea</taxon>
        <taxon>Phytoseiidae</taxon>
        <taxon>Typhlodrominae</taxon>
        <taxon>Galendromus</taxon>
    </lineage>
</organism>
<dbReference type="SUPFAM" id="SSF52009">
    <property type="entry name" value="Phosphohistidine domain"/>
    <property type="match status" value="1"/>
</dbReference>
<dbReference type="GO" id="GO:0016301">
    <property type="term" value="F:kinase activity"/>
    <property type="evidence" value="ECO:0007669"/>
    <property type="project" value="InterPro"/>
</dbReference>
<dbReference type="SUPFAM" id="SSF56059">
    <property type="entry name" value="Glutathione synthetase ATP-binding domain-like"/>
    <property type="match status" value="1"/>
</dbReference>
<evidence type="ECO:0000259" key="2">
    <source>
        <dbReference type="Pfam" id="PF00391"/>
    </source>
</evidence>
<name>A0AAJ7SFC9_9ACAR</name>
<dbReference type="InterPro" id="IPR002192">
    <property type="entry name" value="PPDK_AMP/ATP-bd"/>
</dbReference>
<dbReference type="Proteomes" id="UP000694867">
    <property type="component" value="Unplaced"/>
</dbReference>
<dbReference type="KEGG" id="goe:100901982"/>
<gene>
    <name evidence="5" type="primary">LOC100901982</name>
</gene>
<dbReference type="GO" id="GO:0005524">
    <property type="term" value="F:ATP binding"/>
    <property type="evidence" value="ECO:0007669"/>
    <property type="project" value="InterPro"/>
</dbReference>
<dbReference type="GeneID" id="100901982"/>
<comment type="similarity">
    <text evidence="1">Belongs to the PEP-utilizing enzyme family.</text>
</comment>
<dbReference type="InterPro" id="IPR013815">
    <property type="entry name" value="ATP_grasp_subdomain_1"/>
</dbReference>